<organism evidence="2 3">
    <name type="scientific">Mugilogobius chulae</name>
    <name type="common">yellowstripe goby</name>
    <dbReference type="NCBI Taxonomy" id="88201"/>
    <lineage>
        <taxon>Eukaryota</taxon>
        <taxon>Metazoa</taxon>
        <taxon>Chordata</taxon>
        <taxon>Craniata</taxon>
        <taxon>Vertebrata</taxon>
        <taxon>Euteleostomi</taxon>
        <taxon>Actinopterygii</taxon>
        <taxon>Neopterygii</taxon>
        <taxon>Teleostei</taxon>
        <taxon>Neoteleostei</taxon>
        <taxon>Acanthomorphata</taxon>
        <taxon>Gobiaria</taxon>
        <taxon>Gobiiformes</taxon>
        <taxon>Gobioidei</taxon>
        <taxon>Gobiidae</taxon>
        <taxon>Gobionellinae</taxon>
        <taxon>Mugilogobius</taxon>
    </lineage>
</organism>
<proteinExistence type="predicted"/>
<name>A0AAW0MUY5_9GOBI</name>
<dbReference type="PANTHER" id="PTHR47501">
    <property type="entry name" value="TRANSPOSASE-RELATED"/>
    <property type="match status" value="1"/>
</dbReference>
<reference evidence="3" key="1">
    <citation type="submission" date="2024-04" db="EMBL/GenBank/DDBJ databases">
        <title>Salinicola lusitanus LLJ914,a marine bacterium isolated from the Okinawa Trough.</title>
        <authorList>
            <person name="Li J."/>
        </authorList>
    </citation>
    <scope>NUCLEOTIDE SEQUENCE [LARGE SCALE GENOMIC DNA]</scope>
</reference>
<comment type="caution">
    <text evidence="2">The sequence shown here is derived from an EMBL/GenBank/DDBJ whole genome shotgun (WGS) entry which is preliminary data.</text>
</comment>
<evidence type="ECO:0000256" key="1">
    <source>
        <dbReference type="SAM" id="MobiDB-lite"/>
    </source>
</evidence>
<dbReference type="AlphaFoldDB" id="A0AAW0MUY5"/>
<accession>A0AAW0MUY5</accession>
<dbReference type="EMBL" id="JBBPFD010000019">
    <property type="protein sequence ID" value="KAK7885916.1"/>
    <property type="molecule type" value="Genomic_DNA"/>
</dbReference>
<gene>
    <name evidence="2" type="ORF">WMY93_025537</name>
</gene>
<keyword evidence="3" id="KW-1185">Reference proteome</keyword>
<dbReference type="Proteomes" id="UP001460270">
    <property type="component" value="Unassembled WGS sequence"/>
</dbReference>
<protein>
    <submittedName>
        <fullName evidence="2">Uncharacterized protein</fullName>
    </submittedName>
</protein>
<evidence type="ECO:0000313" key="2">
    <source>
        <dbReference type="EMBL" id="KAK7885916.1"/>
    </source>
</evidence>
<evidence type="ECO:0000313" key="3">
    <source>
        <dbReference type="Proteomes" id="UP001460270"/>
    </source>
</evidence>
<sequence>MFLELGQQRRRQMTPLKGSHTFDVLASALEEIHSEYQIREKVTRTTTDSGFNFLKAFRIYGEVEEVTNEQEEMDITDDEASEDEAESEVEIQDVSAMLNDNTVQALNTIFRDIKSVPAIS</sequence>
<dbReference type="PANTHER" id="PTHR47501:SF7">
    <property type="entry name" value="TRANSPOSASE"/>
    <property type="match status" value="1"/>
</dbReference>
<feature type="region of interest" description="Disordered" evidence="1">
    <location>
        <begin position="68"/>
        <end position="89"/>
    </location>
</feature>